<dbReference type="Proteomes" id="UP001642484">
    <property type="component" value="Unassembled WGS sequence"/>
</dbReference>
<reference evidence="1 2" key="1">
    <citation type="submission" date="2024-02" db="EMBL/GenBank/DDBJ databases">
        <authorList>
            <person name="Chen Y."/>
            <person name="Shah S."/>
            <person name="Dougan E. K."/>
            <person name="Thang M."/>
            <person name="Chan C."/>
        </authorList>
    </citation>
    <scope>NUCLEOTIDE SEQUENCE [LARGE SCALE GENOMIC DNA]</scope>
</reference>
<organism evidence="1 2">
    <name type="scientific">Durusdinium trenchii</name>
    <dbReference type="NCBI Taxonomy" id="1381693"/>
    <lineage>
        <taxon>Eukaryota</taxon>
        <taxon>Sar</taxon>
        <taxon>Alveolata</taxon>
        <taxon>Dinophyceae</taxon>
        <taxon>Suessiales</taxon>
        <taxon>Symbiodiniaceae</taxon>
        <taxon>Durusdinium</taxon>
    </lineage>
</organism>
<comment type="caution">
    <text evidence="1">The sequence shown here is derived from an EMBL/GenBank/DDBJ whole genome shotgun (WGS) entry which is preliminary data.</text>
</comment>
<keyword evidence="2" id="KW-1185">Reference proteome</keyword>
<evidence type="ECO:0000313" key="1">
    <source>
        <dbReference type="EMBL" id="CAK9041282.1"/>
    </source>
</evidence>
<sequence length="68" mass="7909">MPRSIEEVVLQVKRIELVVPWDIPNTNALFVCNQLLTRSRCRCTLNQSIRRRSSAWRSAPTFTHQPMG</sequence>
<name>A0ABP0LRN7_9DINO</name>
<proteinExistence type="predicted"/>
<accession>A0ABP0LRN7</accession>
<dbReference type="EMBL" id="CAXAMN010013592">
    <property type="protein sequence ID" value="CAK9041282.1"/>
    <property type="molecule type" value="Genomic_DNA"/>
</dbReference>
<gene>
    <name evidence="1" type="ORF">CCMP2556_LOCUS22147</name>
</gene>
<evidence type="ECO:0000313" key="2">
    <source>
        <dbReference type="Proteomes" id="UP001642484"/>
    </source>
</evidence>
<protein>
    <submittedName>
        <fullName evidence="1">Uncharacterized protein</fullName>
    </submittedName>
</protein>